<dbReference type="Proteomes" id="UP001457282">
    <property type="component" value="Unassembled WGS sequence"/>
</dbReference>
<gene>
    <name evidence="2" type="ORF">M0R45_021383</name>
</gene>
<reference evidence="2 3" key="1">
    <citation type="journal article" date="2023" name="G3 (Bethesda)">
        <title>A chromosome-length genome assembly and annotation of blackberry (Rubus argutus, cv. 'Hillquist').</title>
        <authorList>
            <person name="Bruna T."/>
            <person name="Aryal R."/>
            <person name="Dudchenko O."/>
            <person name="Sargent D.J."/>
            <person name="Mead D."/>
            <person name="Buti M."/>
            <person name="Cavallini A."/>
            <person name="Hytonen T."/>
            <person name="Andres J."/>
            <person name="Pham M."/>
            <person name="Weisz D."/>
            <person name="Mascagni F."/>
            <person name="Usai G."/>
            <person name="Natali L."/>
            <person name="Bassil N."/>
            <person name="Fernandez G.E."/>
            <person name="Lomsadze A."/>
            <person name="Armour M."/>
            <person name="Olukolu B."/>
            <person name="Poorten T."/>
            <person name="Britton C."/>
            <person name="Davik J."/>
            <person name="Ashrafi H."/>
            <person name="Aiden E.L."/>
            <person name="Borodovsky M."/>
            <person name="Worthington M."/>
        </authorList>
    </citation>
    <scope>NUCLEOTIDE SEQUENCE [LARGE SCALE GENOMIC DNA]</scope>
    <source>
        <strain evidence="2">PI 553951</strain>
    </source>
</reference>
<feature type="signal peptide" evidence="1">
    <location>
        <begin position="1"/>
        <end position="27"/>
    </location>
</feature>
<proteinExistence type="predicted"/>
<accession>A0AAW1XBA8</accession>
<evidence type="ECO:0000313" key="2">
    <source>
        <dbReference type="EMBL" id="KAK9934231.1"/>
    </source>
</evidence>
<keyword evidence="3" id="KW-1185">Reference proteome</keyword>
<comment type="caution">
    <text evidence="2">The sequence shown here is derived from an EMBL/GenBank/DDBJ whole genome shotgun (WGS) entry which is preliminary data.</text>
</comment>
<name>A0AAW1XBA8_RUBAR</name>
<organism evidence="2 3">
    <name type="scientific">Rubus argutus</name>
    <name type="common">Southern blackberry</name>
    <dbReference type="NCBI Taxonomy" id="59490"/>
    <lineage>
        <taxon>Eukaryota</taxon>
        <taxon>Viridiplantae</taxon>
        <taxon>Streptophyta</taxon>
        <taxon>Embryophyta</taxon>
        <taxon>Tracheophyta</taxon>
        <taxon>Spermatophyta</taxon>
        <taxon>Magnoliopsida</taxon>
        <taxon>eudicotyledons</taxon>
        <taxon>Gunneridae</taxon>
        <taxon>Pentapetalae</taxon>
        <taxon>rosids</taxon>
        <taxon>fabids</taxon>
        <taxon>Rosales</taxon>
        <taxon>Rosaceae</taxon>
        <taxon>Rosoideae</taxon>
        <taxon>Rosoideae incertae sedis</taxon>
        <taxon>Rubus</taxon>
    </lineage>
</organism>
<feature type="chain" id="PRO_5043777521" evidence="1">
    <location>
        <begin position="28"/>
        <end position="95"/>
    </location>
</feature>
<evidence type="ECO:0000256" key="1">
    <source>
        <dbReference type="SAM" id="SignalP"/>
    </source>
</evidence>
<evidence type="ECO:0000313" key="3">
    <source>
        <dbReference type="Proteomes" id="UP001457282"/>
    </source>
</evidence>
<sequence>MAGSRSTALVLAIAALLVSLSWHDAAARNNGQPAGAEVECSNPCDNNVMTKCIDGCNKGERITADKCWRQCSEIQAKCTKPCRKEPLPPSTTIAN</sequence>
<dbReference type="EMBL" id="JBEDUW010000004">
    <property type="protein sequence ID" value="KAK9934231.1"/>
    <property type="molecule type" value="Genomic_DNA"/>
</dbReference>
<protein>
    <submittedName>
        <fullName evidence="2">Uncharacterized protein</fullName>
    </submittedName>
</protein>
<dbReference type="AlphaFoldDB" id="A0AAW1XBA8"/>
<keyword evidence="1" id="KW-0732">Signal</keyword>